<feature type="signal peptide" evidence="1">
    <location>
        <begin position="1"/>
        <end position="21"/>
    </location>
</feature>
<gene>
    <name evidence="2" type="ORF">AAEO56_02525</name>
</gene>
<dbReference type="RefSeq" id="WP_341695442.1">
    <property type="nucleotide sequence ID" value="NZ_JBBYHR010000001.1"/>
</dbReference>
<protein>
    <recommendedName>
        <fullName evidence="4">Adhesin domain-containing protein</fullName>
    </recommendedName>
</protein>
<evidence type="ECO:0000256" key="1">
    <source>
        <dbReference type="SAM" id="SignalP"/>
    </source>
</evidence>
<reference evidence="2 3" key="1">
    <citation type="submission" date="2024-04" db="EMBL/GenBank/DDBJ databases">
        <title>Flavobacterium sp. DGU11 16S ribosomal RNA gene Genome sequencing and assembly.</title>
        <authorList>
            <person name="Park S."/>
        </authorList>
    </citation>
    <scope>NUCLEOTIDE SEQUENCE [LARGE SCALE GENOMIC DNA]</scope>
    <source>
        <strain evidence="2 3">DGU11</strain>
    </source>
</reference>
<organism evidence="2 3">
    <name type="scientific">Flavobacterium arundinis</name>
    <dbReference type="NCBI Taxonomy" id="3139143"/>
    <lineage>
        <taxon>Bacteria</taxon>
        <taxon>Pseudomonadati</taxon>
        <taxon>Bacteroidota</taxon>
        <taxon>Flavobacteriia</taxon>
        <taxon>Flavobacteriales</taxon>
        <taxon>Flavobacteriaceae</taxon>
        <taxon>Flavobacterium</taxon>
    </lineage>
</organism>
<evidence type="ECO:0008006" key="4">
    <source>
        <dbReference type="Google" id="ProtNLM"/>
    </source>
</evidence>
<name>A0ABU9HSI5_9FLAO</name>
<comment type="caution">
    <text evidence="2">The sequence shown here is derived from an EMBL/GenBank/DDBJ whole genome shotgun (WGS) entry which is preliminary data.</text>
</comment>
<keyword evidence="3" id="KW-1185">Reference proteome</keyword>
<dbReference type="Proteomes" id="UP001464555">
    <property type="component" value="Unassembled WGS sequence"/>
</dbReference>
<dbReference type="EMBL" id="JBBYHR010000001">
    <property type="protein sequence ID" value="MEL1243124.1"/>
    <property type="molecule type" value="Genomic_DNA"/>
</dbReference>
<sequence length="355" mass="39000">MRTIRHNVILLLLALPALAFANGDGDGCMKGKIIKEKKISKSYLVSNNAGLRITNKFGSVYVTTWDQDQTVIDVVIKVSGDKEELVNKRLNSINVNFEATKAMVSARTEIGNFSGRNTNMEVNYTIKIPKKGAIDISNQYGNTIVGKIYGRGQINCQYGDLTIDELNNDMNSINLQYSGTSKINYIKSADVNVQYSGFSLTKAGSLKLKGQYTGMTIGEVQDITYKTEYGDLNIKKGGKITGGGDYSALRFGYVTGIVNATCNYGEVRIGGMDNDVKNIAINASYSSVSVNYNNAAPFDFELSTEYGGITGISGFRITDKREKDNKLYYKGYYKNSGVNKIFIKSEYGDINLTKG</sequence>
<evidence type="ECO:0000313" key="3">
    <source>
        <dbReference type="Proteomes" id="UP001464555"/>
    </source>
</evidence>
<keyword evidence="1" id="KW-0732">Signal</keyword>
<feature type="chain" id="PRO_5045806256" description="Adhesin domain-containing protein" evidence="1">
    <location>
        <begin position="22"/>
        <end position="355"/>
    </location>
</feature>
<proteinExistence type="predicted"/>
<accession>A0ABU9HSI5</accession>
<evidence type="ECO:0000313" key="2">
    <source>
        <dbReference type="EMBL" id="MEL1243124.1"/>
    </source>
</evidence>